<dbReference type="AlphaFoldDB" id="A0AAD2AED5"/>
<dbReference type="InterPro" id="IPR036236">
    <property type="entry name" value="Znf_C2H2_sf"/>
</dbReference>
<protein>
    <recommendedName>
        <fullName evidence="7">C2H2-type domain-containing protein</fullName>
    </recommendedName>
</protein>
<comment type="subcellular location">
    <subcellularLocation>
        <location evidence="1">Nucleus</location>
    </subcellularLocation>
</comment>
<name>A0AAD2AED5_9LAMI</name>
<gene>
    <name evidence="8" type="ORF">FPE_LOCUS34239</name>
</gene>
<accession>A0AAD2AED5</accession>
<dbReference type="SUPFAM" id="SSF57667">
    <property type="entry name" value="beta-beta-alpha zinc fingers"/>
    <property type="match status" value="1"/>
</dbReference>
<feature type="domain" description="C2H2-type" evidence="7">
    <location>
        <begin position="61"/>
        <end position="81"/>
    </location>
</feature>
<keyword evidence="2" id="KW-0479">Metal-binding</keyword>
<evidence type="ECO:0000259" key="7">
    <source>
        <dbReference type="PROSITE" id="PS00028"/>
    </source>
</evidence>
<evidence type="ECO:0000256" key="6">
    <source>
        <dbReference type="SAM" id="MobiDB-lite"/>
    </source>
</evidence>
<feature type="region of interest" description="Disordered" evidence="6">
    <location>
        <begin position="27"/>
        <end position="56"/>
    </location>
</feature>
<dbReference type="InterPro" id="IPR044246">
    <property type="entry name" value="ZFP3-like"/>
</dbReference>
<keyword evidence="9" id="KW-1185">Reference proteome</keyword>
<proteinExistence type="predicted"/>
<evidence type="ECO:0000256" key="1">
    <source>
        <dbReference type="ARBA" id="ARBA00004123"/>
    </source>
</evidence>
<keyword evidence="5" id="KW-0539">Nucleus</keyword>
<evidence type="ECO:0000313" key="9">
    <source>
        <dbReference type="Proteomes" id="UP000834106"/>
    </source>
</evidence>
<dbReference type="PROSITE" id="PS00028">
    <property type="entry name" value="ZINC_FINGER_C2H2_1"/>
    <property type="match status" value="1"/>
</dbReference>
<dbReference type="Gene3D" id="3.30.160.60">
    <property type="entry name" value="Classic Zinc Finger"/>
    <property type="match status" value="1"/>
</dbReference>
<dbReference type="GO" id="GO:0005634">
    <property type="term" value="C:nucleus"/>
    <property type="evidence" value="ECO:0007669"/>
    <property type="project" value="UniProtKB-SubCell"/>
</dbReference>
<dbReference type="GO" id="GO:0009788">
    <property type="term" value="P:negative regulation of abscisic acid-activated signaling pathway"/>
    <property type="evidence" value="ECO:0007669"/>
    <property type="project" value="InterPro"/>
</dbReference>
<evidence type="ECO:0000256" key="3">
    <source>
        <dbReference type="ARBA" id="ARBA00022771"/>
    </source>
</evidence>
<dbReference type="PANTHER" id="PTHR47287:SF15">
    <property type="entry name" value="ZINC FINGER PROTEIN 3-LIKE"/>
    <property type="match status" value="1"/>
</dbReference>
<dbReference type="PANTHER" id="PTHR47287">
    <property type="entry name" value="C2H2 AND C2HC ZINC FINGERS SUPERFAMILY PROTEIN"/>
    <property type="match status" value="1"/>
</dbReference>
<keyword evidence="3" id="KW-0863">Zinc-finger</keyword>
<dbReference type="Proteomes" id="UP000834106">
    <property type="component" value="Chromosome 23"/>
</dbReference>
<dbReference type="GO" id="GO:0008270">
    <property type="term" value="F:zinc ion binding"/>
    <property type="evidence" value="ECO:0007669"/>
    <property type="project" value="UniProtKB-KW"/>
</dbReference>
<evidence type="ECO:0000313" key="8">
    <source>
        <dbReference type="EMBL" id="CAI9786809.1"/>
    </source>
</evidence>
<evidence type="ECO:0000256" key="4">
    <source>
        <dbReference type="ARBA" id="ARBA00022833"/>
    </source>
</evidence>
<dbReference type="EMBL" id="OU503058">
    <property type="protein sequence ID" value="CAI9786809.1"/>
    <property type="molecule type" value="Genomic_DNA"/>
</dbReference>
<sequence>MDEQDKNRNTNLVLDLSLSSKDFDRNSAPELNLFDKNPFQTPSNIDPSPRGNESEPRVFSCNYCQRKFYSSQALGGHQNAHKRERTIAKRRPRFGVAASLNQHRYSSMGLLPLHGSLNRSLGIQVHSTIHKPSLLPSSTIYGQYGWSRKPLDQQPAIGRLAVENHHVGSSSSGGAARFDSVPKFSSVVNGIGGHRWDSTAPPMKTNQEEQKKANGNYRLFLSRNCHKRRASLVYVDMNIQLGWLTFALMTRIVQLKGVIN</sequence>
<reference evidence="8" key="1">
    <citation type="submission" date="2023-05" db="EMBL/GenBank/DDBJ databases">
        <authorList>
            <person name="Huff M."/>
        </authorList>
    </citation>
    <scope>NUCLEOTIDE SEQUENCE</scope>
</reference>
<evidence type="ECO:0000256" key="2">
    <source>
        <dbReference type="ARBA" id="ARBA00022723"/>
    </source>
</evidence>
<evidence type="ECO:0000256" key="5">
    <source>
        <dbReference type="ARBA" id="ARBA00023242"/>
    </source>
</evidence>
<dbReference type="InterPro" id="IPR013087">
    <property type="entry name" value="Znf_C2H2_type"/>
</dbReference>
<organism evidence="8 9">
    <name type="scientific">Fraxinus pennsylvanica</name>
    <dbReference type="NCBI Taxonomy" id="56036"/>
    <lineage>
        <taxon>Eukaryota</taxon>
        <taxon>Viridiplantae</taxon>
        <taxon>Streptophyta</taxon>
        <taxon>Embryophyta</taxon>
        <taxon>Tracheophyta</taxon>
        <taxon>Spermatophyta</taxon>
        <taxon>Magnoliopsida</taxon>
        <taxon>eudicotyledons</taxon>
        <taxon>Gunneridae</taxon>
        <taxon>Pentapetalae</taxon>
        <taxon>asterids</taxon>
        <taxon>lamiids</taxon>
        <taxon>Lamiales</taxon>
        <taxon>Oleaceae</taxon>
        <taxon>Oleeae</taxon>
        <taxon>Fraxinus</taxon>
    </lineage>
</organism>
<keyword evidence="4" id="KW-0862">Zinc</keyword>